<reference evidence="2 3" key="1">
    <citation type="submission" date="2013-06" db="EMBL/GenBank/DDBJ databases">
        <title>The Genome Sequence of Acinetobacter rudis CIP 110305.</title>
        <authorList>
            <consortium name="The Broad Institute Genome Sequencing Platform"/>
            <consortium name="The Broad Institute Genome Sequencing Center for Infectious Disease"/>
            <person name="Cerqueira G."/>
            <person name="Feldgarden M."/>
            <person name="Courvalin P."/>
            <person name="Perichon B."/>
            <person name="Grillot-Courvalin C."/>
            <person name="Clermont D."/>
            <person name="Rocha E."/>
            <person name="Yoon E.-J."/>
            <person name="Nemec A."/>
            <person name="Young S.K."/>
            <person name="Zeng Q."/>
            <person name="Gargeya S."/>
            <person name="Fitzgerald M."/>
            <person name="Abouelleil A."/>
            <person name="Alvarado L."/>
            <person name="Berlin A.M."/>
            <person name="Chapman S.B."/>
            <person name="Dewar J."/>
            <person name="Goldberg J."/>
            <person name="Griggs A."/>
            <person name="Gujja S."/>
            <person name="Hansen M."/>
            <person name="Howarth C."/>
            <person name="Imamovic A."/>
            <person name="Larimer J."/>
            <person name="McCowan C."/>
            <person name="Murphy C."/>
            <person name="Pearson M."/>
            <person name="Priest M."/>
            <person name="Roberts A."/>
            <person name="Saif S."/>
            <person name="Shea T."/>
            <person name="Sykes S."/>
            <person name="Wortman J."/>
            <person name="Nusbaum C."/>
            <person name="Birren B."/>
        </authorList>
    </citation>
    <scope>NUCLEOTIDE SEQUENCE [LARGE SCALE GENOMIC DNA]</scope>
    <source>
        <strain evidence="2 3">CIP 110305</strain>
    </source>
</reference>
<evidence type="ECO:0000313" key="3">
    <source>
        <dbReference type="Proteomes" id="UP000014568"/>
    </source>
</evidence>
<dbReference type="EMBL" id="ATGI01000013">
    <property type="protein sequence ID" value="EPF75635.1"/>
    <property type="molecule type" value="Genomic_DNA"/>
</dbReference>
<dbReference type="eggNOG" id="COG1670">
    <property type="taxonomic scope" value="Bacteria"/>
</dbReference>
<dbReference type="Gene3D" id="3.40.630.30">
    <property type="match status" value="1"/>
</dbReference>
<dbReference type="GO" id="GO:0016747">
    <property type="term" value="F:acyltransferase activity, transferring groups other than amino-acyl groups"/>
    <property type="evidence" value="ECO:0007669"/>
    <property type="project" value="InterPro"/>
</dbReference>
<dbReference type="Pfam" id="PF13302">
    <property type="entry name" value="Acetyltransf_3"/>
    <property type="match status" value="1"/>
</dbReference>
<dbReference type="STRING" id="632955.GCA_000829675_02206"/>
<dbReference type="Proteomes" id="UP000014568">
    <property type="component" value="Unassembled WGS sequence"/>
</dbReference>
<dbReference type="PANTHER" id="PTHR43610:SF1">
    <property type="entry name" value="N-ACETYLTRANSFERASE DOMAIN-CONTAINING PROTEIN"/>
    <property type="match status" value="1"/>
</dbReference>
<accession>S3N6N4</accession>
<dbReference type="RefSeq" id="WP_016655711.1">
    <property type="nucleotide sequence ID" value="NZ_KE340352.1"/>
</dbReference>
<dbReference type="InterPro" id="IPR016181">
    <property type="entry name" value="Acyl_CoA_acyltransferase"/>
</dbReference>
<name>S3N6N4_9GAMM</name>
<protein>
    <recommendedName>
        <fullName evidence="1">N-acetyltransferase domain-containing protein</fullName>
    </recommendedName>
</protein>
<dbReference type="PANTHER" id="PTHR43610">
    <property type="entry name" value="BLL6696 PROTEIN"/>
    <property type="match status" value="1"/>
</dbReference>
<proteinExistence type="predicted"/>
<organism evidence="2 3">
    <name type="scientific">Acinetobacter rudis CIP 110305</name>
    <dbReference type="NCBI Taxonomy" id="421052"/>
    <lineage>
        <taxon>Bacteria</taxon>
        <taxon>Pseudomonadati</taxon>
        <taxon>Pseudomonadota</taxon>
        <taxon>Gammaproteobacteria</taxon>
        <taxon>Moraxellales</taxon>
        <taxon>Moraxellaceae</taxon>
        <taxon>Acinetobacter</taxon>
    </lineage>
</organism>
<dbReference type="PATRIC" id="fig|421052.3.peg.1274"/>
<evidence type="ECO:0000313" key="2">
    <source>
        <dbReference type="EMBL" id="EPF75635.1"/>
    </source>
</evidence>
<comment type="caution">
    <text evidence="2">The sequence shown here is derived from an EMBL/GenBank/DDBJ whole genome shotgun (WGS) entry which is preliminary data.</text>
</comment>
<keyword evidence="3" id="KW-1185">Reference proteome</keyword>
<dbReference type="InterPro" id="IPR000182">
    <property type="entry name" value="GNAT_dom"/>
</dbReference>
<dbReference type="AlphaFoldDB" id="S3N6N4"/>
<gene>
    <name evidence="2" type="ORF">F945_01302</name>
</gene>
<sequence length="208" mass="23916">MRTFEQIGQTDVLSNTSLELVGEHVILKPLALCQTEQLIEAVCDGELWNLWYTRIPRPEQMAEEISRRLALQQAGTMLPFYIEDRQTGQALGMTTFMNIEPIHRRVEIGSTWYRQSAQRTHINTESKKLLLSYAFDTMNCIAVEFRTSSFNLKSQAAIERLGAKLDGVLRSHQIVQGDILRDTFVYSILQHEWPAVQHNLAWLLAKAR</sequence>
<evidence type="ECO:0000259" key="1">
    <source>
        <dbReference type="Pfam" id="PF13302"/>
    </source>
</evidence>
<dbReference type="SUPFAM" id="SSF55729">
    <property type="entry name" value="Acyl-CoA N-acyltransferases (Nat)"/>
    <property type="match status" value="1"/>
</dbReference>
<feature type="domain" description="N-acetyltransferase" evidence="1">
    <location>
        <begin position="25"/>
        <end position="164"/>
    </location>
</feature>
<dbReference type="HOGENOM" id="CLU_013985_1_0_6"/>